<evidence type="ECO:0000256" key="7">
    <source>
        <dbReference type="SAM" id="Phobius"/>
    </source>
</evidence>
<dbReference type="AlphaFoldDB" id="A0A5Q4BYZ5"/>
<dbReference type="OrthoDB" id="3648309at2759"/>
<evidence type="ECO:0000313" key="9">
    <source>
        <dbReference type="Proteomes" id="UP000326340"/>
    </source>
</evidence>
<dbReference type="PANTHER" id="PTHR31123">
    <property type="entry name" value="ACCUMULATION OF DYADS PROTEIN 2-RELATED"/>
    <property type="match status" value="1"/>
</dbReference>
<proteinExistence type="inferred from homology"/>
<dbReference type="GO" id="GO:0005886">
    <property type="term" value="C:plasma membrane"/>
    <property type="evidence" value="ECO:0007669"/>
    <property type="project" value="TreeGrafter"/>
</dbReference>
<dbReference type="GO" id="GO:0015123">
    <property type="term" value="F:acetate transmembrane transporter activity"/>
    <property type="evidence" value="ECO:0007669"/>
    <property type="project" value="TreeGrafter"/>
</dbReference>
<feature type="transmembrane region" description="Helical" evidence="7">
    <location>
        <begin position="173"/>
        <end position="196"/>
    </location>
</feature>
<gene>
    <name evidence="8" type="primary">AlcS</name>
    <name evidence="8" type="ORF">CSHISOI_03491</name>
</gene>
<feature type="transmembrane region" description="Helical" evidence="7">
    <location>
        <begin position="115"/>
        <end position="134"/>
    </location>
</feature>
<comment type="subcellular location">
    <subcellularLocation>
        <location evidence="1">Membrane</location>
        <topology evidence="1">Multi-pass membrane protein</topology>
    </subcellularLocation>
</comment>
<dbReference type="EMBL" id="PUHP01000209">
    <property type="protein sequence ID" value="TQN72031.1"/>
    <property type="molecule type" value="Genomic_DNA"/>
</dbReference>
<keyword evidence="4 7" id="KW-1133">Transmembrane helix</keyword>
<keyword evidence="9" id="KW-1185">Reference proteome</keyword>
<feature type="transmembrane region" description="Helical" evidence="7">
    <location>
        <begin position="146"/>
        <end position="166"/>
    </location>
</feature>
<evidence type="ECO:0000256" key="6">
    <source>
        <dbReference type="SAM" id="MobiDB-lite"/>
    </source>
</evidence>
<protein>
    <submittedName>
        <fullName evidence="8">Protein alcS</fullName>
    </submittedName>
</protein>
<dbReference type="Proteomes" id="UP000326340">
    <property type="component" value="Unassembled WGS sequence"/>
</dbReference>
<evidence type="ECO:0000313" key="8">
    <source>
        <dbReference type="EMBL" id="TQN72031.1"/>
    </source>
</evidence>
<feature type="transmembrane region" description="Helical" evidence="7">
    <location>
        <begin position="243"/>
        <end position="266"/>
    </location>
</feature>
<comment type="caution">
    <text evidence="8">The sequence shown here is derived from an EMBL/GenBank/DDBJ whole genome shotgun (WGS) entry which is preliminary data.</text>
</comment>
<evidence type="ECO:0000256" key="4">
    <source>
        <dbReference type="ARBA" id="ARBA00022989"/>
    </source>
</evidence>
<dbReference type="Pfam" id="PF01184">
    <property type="entry name" value="Gpr1_Fun34_YaaH"/>
    <property type="match status" value="1"/>
</dbReference>
<evidence type="ECO:0000256" key="3">
    <source>
        <dbReference type="ARBA" id="ARBA00022692"/>
    </source>
</evidence>
<reference evidence="8 9" key="1">
    <citation type="journal article" date="2019" name="Sci. Rep.">
        <title>Colletotrichum shisoi sp. nov., an anthracnose pathogen of Perilla frutescens in Japan: molecular phylogenetic, morphological and genomic evidence.</title>
        <authorList>
            <person name="Gan P."/>
            <person name="Tsushima A."/>
            <person name="Hiroyama R."/>
            <person name="Narusaka M."/>
            <person name="Takano Y."/>
            <person name="Narusaka Y."/>
            <person name="Kawaradani M."/>
            <person name="Damm U."/>
            <person name="Shirasu K."/>
        </authorList>
    </citation>
    <scope>NUCLEOTIDE SEQUENCE [LARGE SCALE GENOMIC DNA]</scope>
    <source>
        <strain evidence="8 9">PG-2018a</strain>
    </source>
</reference>
<organism evidence="8 9">
    <name type="scientific">Colletotrichum shisoi</name>
    <dbReference type="NCBI Taxonomy" id="2078593"/>
    <lineage>
        <taxon>Eukaryota</taxon>
        <taxon>Fungi</taxon>
        <taxon>Dikarya</taxon>
        <taxon>Ascomycota</taxon>
        <taxon>Pezizomycotina</taxon>
        <taxon>Sordariomycetes</taxon>
        <taxon>Hypocreomycetidae</taxon>
        <taxon>Glomerellales</taxon>
        <taxon>Glomerellaceae</taxon>
        <taxon>Colletotrichum</taxon>
        <taxon>Colletotrichum destructivum species complex</taxon>
    </lineage>
</organism>
<keyword evidence="5 7" id="KW-0472">Membrane</keyword>
<feature type="transmembrane region" description="Helical" evidence="7">
    <location>
        <begin position="286"/>
        <end position="307"/>
    </location>
</feature>
<evidence type="ECO:0000256" key="5">
    <source>
        <dbReference type="ARBA" id="ARBA00023136"/>
    </source>
</evidence>
<evidence type="ECO:0000256" key="2">
    <source>
        <dbReference type="ARBA" id="ARBA00005587"/>
    </source>
</evidence>
<dbReference type="InterPro" id="IPR000791">
    <property type="entry name" value="Gpr1/Fun34/SatP-like"/>
</dbReference>
<feature type="transmembrane region" description="Helical" evidence="7">
    <location>
        <begin position="216"/>
        <end position="236"/>
    </location>
</feature>
<evidence type="ECO:0000256" key="1">
    <source>
        <dbReference type="ARBA" id="ARBA00004141"/>
    </source>
</evidence>
<comment type="similarity">
    <text evidence="2">Belongs to the acetate uptake transporter (AceTr) (TC 2.A.96) family.</text>
</comment>
<dbReference type="PANTHER" id="PTHR31123:SF4">
    <property type="entry name" value="PROTEIN ALCS"/>
    <property type="match status" value="1"/>
</dbReference>
<feature type="compositionally biased region" description="Basic and acidic residues" evidence="6">
    <location>
        <begin position="1"/>
        <end position="50"/>
    </location>
</feature>
<sequence length="331" mass="36689">MDHKDQIHEIRSHSYHNEHRRPDYRPEYRPEYRSEHRSDNRQEHRQDHRPRVPNGYEYPEDEYIAPQPSREDTLRKMKTAGSVSMSPELFEKLYLSPQNNVKGDLRKTFGNPTPIAIIGFLISLTPLSCDLMGWRGATTSGAAGIGTYFFFGGLLMFVGGLLEWVLGNTFPSVVFLTFSAFWLTFGATLNPSFAAFSSYAPAGAASGAAGLTTRGFNASFGFITLAMGMITLVFLVCSLRTNIVFFVIFLGLVVTFALVTAAYWFLAMNFTGNANYAATLLKAAGASAFVSCMAGWWLIFAILLASLDFPLELPVGDLSRVIRGKSEKSHV</sequence>
<name>A0A5Q4BYZ5_9PEZI</name>
<accession>A0A5Q4BYZ5</accession>
<dbReference type="InterPro" id="IPR051633">
    <property type="entry name" value="AceTr"/>
</dbReference>
<feature type="region of interest" description="Disordered" evidence="6">
    <location>
        <begin position="1"/>
        <end position="71"/>
    </location>
</feature>
<keyword evidence="3 7" id="KW-0812">Transmembrane</keyword>